<dbReference type="CDD" id="cd04301">
    <property type="entry name" value="NAT_SF"/>
    <property type="match status" value="1"/>
</dbReference>
<dbReference type="Gene3D" id="3.40.630.30">
    <property type="match status" value="1"/>
</dbReference>
<dbReference type="STRING" id="2052828.ATO67_10030"/>
<proteinExistence type="predicted"/>
<dbReference type="InterPro" id="IPR016181">
    <property type="entry name" value="Acyl_CoA_acyltransferase"/>
</dbReference>
<gene>
    <name evidence="4" type="ORF">ATO67_10030</name>
</gene>
<evidence type="ECO:0000256" key="2">
    <source>
        <dbReference type="ARBA" id="ARBA00023315"/>
    </source>
</evidence>
<name>A0A135P143_9HYPH</name>
<keyword evidence="1 4" id="KW-0808">Transferase</keyword>
<dbReference type="PROSITE" id="PS51186">
    <property type="entry name" value="GNAT"/>
    <property type="match status" value="1"/>
</dbReference>
<keyword evidence="5" id="KW-1185">Reference proteome</keyword>
<organism evidence="4 5">
    <name type="scientific">Agrobacterium bohemicum</name>
    <dbReference type="NCBI Taxonomy" id="2052828"/>
    <lineage>
        <taxon>Bacteria</taxon>
        <taxon>Pseudomonadati</taxon>
        <taxon>Pseudomonadota</taxon>
        <taxon>Alphaproteobacteria</taxon>
        <taxon>Hyphomicrobiales</taxon>
        <taxon>Rhizobiaceae</taxon>
        <taxon>Rhizobium/Agrobacterium group</taxon>
        <taxon>Agrobacterium</taxon>
    </lineage>
</organism>
<dbReference type="InterPro" id="IPR050832">
    <property type="entry name" value="Bact_Acetyltransf"/>
</dbReference>
<evidence type="ECO:0000313" key="4">
    <source>
        <dbReference type="EMBL" id="KXG85106.1"/>
    </source>
</evidence>
<keyword evidence="2" id="KW-0012">Acyltransferase</keyword>
<evidence type="ECO:0000256" key="1">
    <source>
        <dbReference type="ARBA" id="ARBA00022679"/>
    </source>
</evidence>
<protein>
    <submittedName>
        <fullName evidence="4">Acetyltransferase</fullName>
    </submittedName>
</protein>
<dbReference type="AlphaFoldDB" id="A0A135P143"/>
<dbReference type="GO" id="GO:0016747">
    <property type="term" value="F:acyltransferase activity, transferring groups other than amino-acyl groups"/>
    <property type="evidence" value="ECO:0007669"/>
    <property type="project" value="InterPro"/>
</dbReference>
<dbReference type="PANTHER" id="PTHR43877:SF2">
    <property type="entry name" value="AMINOALKYLPHOSPHONATE N-ACETYLTRANSFERASE-RELATED"/>
    <property type="match status" value="1"/>
</dbReference>
<reference evidence="4 5" key="1">
    <citation type="submission" date="2015-11" db="EMBL/GenBank/DDBJ databases">
        <title>Draft genome sequence of Agrobacterium sp. R89-1.</title>
        <authorList>
            <person name="Zahradnik J."/>
            <person name="Kyslikova E."/>
            <person name="Palyzova A."/>
            <person name="Kyslik P."/>
        </authorList>
    </citation>
    <scope>NUCLEOTIDE SEQUENCE [LARGE SCALE GENOMIC DNA]</scope>
    <source>
        <strain evidence="4 5">R89-1</strain>
    </source>
</reference>
<dbReference type="EMBL" id="LNUW01000035">
    <property type="protein sequence ID" value="KXG85106.1"/>
    <property type="molecule type" value="Genomic_DNA"/>
</dbReference>
<feature type="domain" description="N-acetyltransferase" evidence="3">
    <location>
        <begin position="25"/>
        <end position="187"/>
    </location>
</feature>
<dbReference type="Proteomes" id="UP000070498">
    <property type="component" value="Unassembled WGS sequence"/>
</dbReference>
<dbReference type="InterPro" id="IPR000182">
    <property type="entry name" value="GNAT_dom"/>
</dbReference>
<dbReference type="SUPFAM" id="SSF55729">
    <property type="entry name" value="Acyl-CoA N-acyltransferases (Nat)"/>
    <property type="match status" value="1"/>
</dbReference>
<evidence type="ECO:0000313" key="5">
    <source>
        <dbReference type="Proteomes" id="UP000070498"/>
    </source>
</evidence>
<evidence type="ECO:0000259" key="3">
    <source>
        <dbReference type="PROSITE" id="PS51186"/>
    </source>
</evidence>
<dbReference type="Pfam" id="PF00583">
    <property type="entry name" value="Acetyltransf_1"/>
    <property type="match status" value="1"/>
</dbReference>
<accession>A0A135P143</accession>
<sequence>MLDTHTTHWLADNAPAETHTEARAFCLRIIKEFYDIDYTPAWHADLDSMLGPTSCNWFSTERGGGFLLVRNERGAIVAAGGFYGLLNKPSTADRLYDRYRDPTHVCQIVRVYLDPLIRGKGLGTAMAKALETEARNLGYVTSYLHADAQTPNTLSFWKSLGYREFGRFSYPSPNGIDTSVDFEKPLSAISDD</sequence>
<dbReference type="PANTHER" id="PTHR43877">
    <property type="entry name" value="AMINOALKYLPHOSPHONATE N-ACETYLTRANSFERASE-RELATED-RELATED"/>
    <property type="match status" value="1"/>
</dbReference>
<comment type="caution">
    <text evidence="4">The sequence shown here is derived from an EMBL/GenBank/DDBJ whole genome shotgun (WGS) entry which is preliminary data.</text>
</comment>